<dbReference type="GO" id="GO:0015628">
    <property type="term" value="P:protein secretion by the type II secretion system"/>
    <property type="evidence" value="ECO:0007669"/>
    <property type="project" value="TreeGrafter"/>
</dbReference>
<name>A0A6J5Z6H9_9ZZZZ</name>
<dbReference type="InterPro" id="IPR051675">
    <property type="entry name" value="Endo/Exo/Phosphatase_dom_1"/>
</dbReference>
<feature type="domain" description="Helix-hairpin-helix DNA-binding motif class 1" evidence="1">
    <location>
        <begin position="231"/>
        <end position="250"/>
    </location>
</feature>
<proteinExistence type="predicted"/>
<dbReference type="GO" id="GO:0003677">
    <property type="term" value="F:DNA binding"/>
    <property type="evidence" value="ECO:0007669"/>
    <property type="project" value="InterPro"/>
</dbReference>
<dbReference type="GO" id="GO:0006281">
    <property type="term" value="P:DNA repair"/>
    <property type="evidence" value="ECO:0007669"/>
    <property type="project" value="InterPro"/>
</dbReference>
<dbReference type="InterPro" id="IPR019554">
    <property type="entry name" value="Soluble_ligand-bd"/>
</dbReference>
<accession>A0A6J5Z6H9</accession>
<dbReference type="Pfam" id="PF12836">
    <property type="entry name" value="HHH_3"/>
    <property type="match status" value="1"/>
</dbReference>
<dbReference type="SUPFAM" id="SSF47781">
    <property type="entry name" value="RuvA domain 2-like"/>
    <property type="match status" value="1"/>
</dbReference>
<reference evidence="2" key="1">
    <citation type="submission" date="2020-05" db="EMBL/GenBank/DDBJ databases">
        <authorList>
            <person name="Chiriac C."/>
            <person name="Salcher M."/>
            <person name="Ghai R."/>
            <person name="Kavagutti S V."/>
        </authorList>
    </citation>
    <scope>NUCLEOTIDE SEQUENCE</scope>
</reference>
<evidence type="ECO:0000313" key="2">
    <source>
        <dbReference type="EMBL" id="CAB4338255.1"/>
    </source>
</evidence>
<gene>
    <name evidence="2" type="ORF">UFOPK3770_00739</name>
</gene>
<sequence length="253" mass="26582">MFNQNAQKRELAIARLKALGEPTYPFVNRTHSDHISHNSQSNYTSVGQKPVEETLTTQQLLLEPPSSIAKPIIRLAIVGLIAVLGSIWLARPSAIVAQVATPAVGATAQTPGVATQSDSSGNVVVVDVEGDVDRPGLQRLPVGSRVADAIAAAGGLRKQGELGAINLAARLEDGQLLVIGAVALDGGTVDTRVSLNKGTLSDLDSLPGVGPVLAGRIISWREKNQRFSSIDELREVPGIGPKLFDNISSLIKL</sequence>
<dbReference type="InterPro" id="IPR010994">
    <property type="entry name" value="RuvA_2-like"/>
</dbReference>
<protein>
    <submittedName>
        <fullName evidence="2">Unannotated protein</fullName>
    </submittedName>
</protein>
<dbReference type="PANTHER" id="PTHR21180">
    <property type="entry name" value="ENDONUCLEASE/EXONUCLEASE/PHOSPHATASE FAMILY DOMAIN-CONTAINING PROTEIN 1"/>
    <property type="match status" value="1"/>
</dbReference>
<dbReference type="EMBL" id="CAESAJ010000069">
    <property type="protein sequence ID" value="CAB4338255.1"/>
    <property type="molecule type" value="Genomic_DNA"/>
</dbReference>
<dbReference type="AlphaFoldDB" id="A0A6J5Z6H9"/>
<dbReference type="SMART" id="SM00278">
    <property type="entry name" value="HhH1"/>
    <property type="match status" value="2"/>
</dbReference>
<evidence type="ECO:0000259" key="1">
    <source>
        <dbReference type="SMART" id="SM00278"/>
    </source>
</evidence>
<dbReference type="Gene3D" id="3.10.560.10">
    <property type="entry name" value="Outer membrane lipoprotein wza domain like"/>
    <property type="match status" value="1"/>
</dbReference>
<dbReference type="Gene3D" id="1.10.150.310">
    <property type="entry name" value="Tex RuvX-like domain-like"/>
    <property type="match status" value="1"/>
</dbReference>
<dbReference type="Pfam" id="PF10531">
    <property type="entry name" value="SLBB"/>
    <property type="match status" value="1"/>
</dbReference>
<dbReference type="PANTHER" id="PTHR21180:SF32">
    <property type="entry name" value="ENDONUCLEASE_EXONUCLEASE_PHOSPHATASE FAMILY DOMAIN-CONTAINING PROTEIN 1"/>
    <property type="match status" value="1"/>
</dbReference>
<feature type="domain" description="Helix-hairpin-helix DNA-binding motif class 1" evidence="1">
    <location>
        <begin position="201"/>
        <end position="220"/>
    </location>
</feature>
<organism evidence="2">
    <name type="scientific">freshwater metagenome</name>
    <dbReference type="NCBI Taxonomy" id="449393"/>
    <lineage>
        <taxon>unclassified sequences</taxon>
        <taxon>metagenomes</taxon>
        <taxon>ecological metagenomes</taxon>
    </lineage>
</organism>
<dbReference type="InterPro" id="IPR003583">
    <property type="entry name" value="Hlx-hairpin-Hlx_DNA-bd_motif"/>
</dbReference>
<dbReference type="GO" id="GO:0015627">
    <property type="term" value="C:type II protein secretion system complex"/>
    <property type="evidence" value="ECO:0007669"/>
    <property type="project" value="TreeGrafter"/>
</dbReference>